<feature type="domain" description="Ig-like" evidence="4">
    <location>
        <begin position="245"/>
        <end position="333"/>
    </location>
</feature>
<feature type="domain" description="Ig-like" evidence="4">
    <location>
        <begin position="155"/>
        <end position="240"/>
    </location>
</feature>
<dbReference type="Pfam" id="PF13927">
    <property type="entry name" value="Ig_3"/>
    <property type="match status" value="2"/>
</dbReference>
<feature type="domain" description="Ig-like" evidence="4">
    <location>
        <begin position="59"/>
        <end position="147"/>
    </location>
</feature>
<dbReference type="AlphaFoldDB" id="A0A336LMJ5"/>
<evidence type="ECO:0000256" key="1">
    <source>
        <dbReference type="ARBA" id="ARBA00022737"/>
    </source>
</evidence>
<dbReference type="GO" id="GO:0005886">
    <property type="term" value="C:plasma membrane"/>
    <property type="evidence" value="ECO:0007669"/>
    <property type="project" value="TreeGrafter"/>
</dbReference>
<dbReference type="GO" id="GO:0030424">
    <property type="term" value="C:axon"/>
    <property type="evidence" value="ECO:0007669"/>
    <property type="project" value="TreeGrafter"/>
</dbReference>
<dbReference type="InterPro" id="IPR036179">
    <property type="entry name" value="Ig-like_dom_sf"/>
</dbReference>
<protein>
    <submittedName>
        <fullName evidence="5">CSON005262 protein</fullName>
    </submittedName>
</protein>
<dbReference type="VEuPathDB" id="VectorBase:CSON005262"/>
<dbReference type="InterPro" id="IPR013098">
    <property type="entry name" value="Ig_I-set"/>
</dbReference>
<feature type="transmembrane region" description="Helical" evidence="3">
    <location>
        <begin position="12"/>
        <end position="37"/>
    </location>
</feature>
<accession>A0A336LMJ5</accession>
<keyword evidence="2" id="KW-0393">Immunoglobulin domain</keyword>
<evidence type="ECO:0000256" key="2">
    <source>
        <dbReference type="ARBA" id="ARBA00023319"/>
    </source>
</evidence>
<keyword evidence="1" id="KW-0677">Repeat</keyword>
<dbReference type="SUPFAM" id="SSF48726">
    <property type="entry name" value="Immunoglobulin"/>
    <property type="match status" value="3"/>
</dbReference>
<gene>
    <name evidence="5" type="primary">CSON005262</name>
</gene>
<keyword evidence="3" id="KW-1133">Transmembrane helix</keyword>
<dbReference type="InterPro" id="IPR007110">
    <property type="entry name" value="Ig-like_dom"/>
</dbReference>
<dbReference type="PANTHER" id="PTHR45080:SF2">
    <property type="entry name" value="IP11255P"/>
    <property type="match status" value="1"/>
</dbReference>
<dbReference type="CDD" id="cd00096">
    <property type="entry name" value="Ig"/>
    <property type="match status" value="1"/>
</dbReference>
<evidence type="ECO:0000259" key="4">
    <source>
        <dbReference type="PROSITE" id="PS50835"/>
    </source>
</evidence>
<sequence>MKLEISTRQLRIIFIVINYDTVIIILNIYLFSFYGLIGICQSFSEAYISVADMESTVAPKFVSRGHLYKAIIGDTIILPCKVQDLGSYILLWRRGSSVLTAATLMITRDPRFKLVDGYNLQISDVKIQDAGDYVCQIGDQESKDQVHTLEILVPPTLRAVPETGQVTARKGSTVSLECKASGNPVPTIYWHKKDSFPTTTHLSESSTLVLERVERHHAGVYRCSADNGVRDPIYTDIELTVLSPPDITVEKNWVHAAEASDINLVCIVHGDVNSEMLWYQNSFLLDATDRRSMHSKDDRYILSIKNFQSSDFGNYSCVADNALGRTKKYIEVSGRPGPAEFISPAYSNTLDRYNLTWTIESIPPLDEIKLLYRKLMMNDTYQHPGKWHDIILVPSLIRLDQTHFVMSYLIRKLDHNSVYEAMVQARNMYGWNEISDIHQFYTRGYEYNLDDLEYVMSSISHGNQTSMIISTCFKNLVLVYLLLKTYEILGINLINF</sequence>
<dbReference type="InterPro" id="IPR003598">
    <property type="entry name" value="Ig_sub2"/>
</dbReference>
<evidence type="ECO:0000313" key="5">
    <source>
        <dbReference type="EMBL" id="SSX17873.1"/>
    </source>
</evidence>
<dbReference type="InterPro" id="IPR003599">
    <property type="entry name" value="Ig_sub"/>
</dbReference>
<dbReference type="InterPro" id="IPR013783">
    <property type="entry name" value="Ig-like_fold"/>
</dbReference>
<dbReference type="OMA" id="IYWFKKD"/>
<dbReference type="SUPFAM" id="SSF49265">
    <property type="entry name" value="Fibronectin type III"/>
    <property type="match status" value="1"/>
</dbReference>
<dbReference type="InterPro" id="IPR036116">
    <property type="entry name" value="FN3_sf"/>
</dbReference>
<dbReference type="SMART" id="SM00408">
    <property type="entry name" value="IGc2"/>
    <property type="match status" value="3"/>
</dbReference>
<dbReference type="Pfam" id="PF07679">
    <property type="entry name" value="I-set"/>
    <property type="match status" value="1"/>
</dbReference>
<dbReference type="GO" id="GO:0050808">
    <property type="term" value="P:synapse organization"/>
    <property type="evidence" value="ECO:0007669"/>
    <property type="project" value="TreeGrafter"/>
</dbReference>
<organism evidence="5">
    <name type="scientific">Culicoides sonorensis</name>
    <name type="common">Biting midge</name>
    <dbReference type="NCBI Taxonomy" id="179676"/>
    <lineage>
        <taxon>Eukaryota</taxon>
        <taxon>Metazoa</taxon>
        <taxon>Ecdysozoa</taxon>
        <taxon>Arthropoda</taxon>
        <taxon>Hexapoda</taxon>
        <taxon>Insecta</taxon>
        <taxon>Pterygota</taxon>
        <taxon>Neoptera</taxon>
        <taxon>Endopterygota</taxon>
        <taxon>Diptera</taxon>
        <taxon>Nematocera</taxon>
        <taxon>Chironomoidea</taxon>
        <taxon>Ceratopogonidae</taxon>
        <taxon>Ceratopogoninae</taxon>
        <taxon>Culicoides</taxon>
        <taxon>Monoculicoides</taxon>
    </lineage>
</organism>
<keyword evidence="3" id="KW-0812">Transmembrane</keyword>
<dbReference type="FunFam" id="2.60.40.10:FF:001268">
    <property type="entry name" value="Blast:Protein CEPU-1"/>
    <property type="match status" value="1"/>
</dbReference>
<dbReference type="FunFam" id="2.60.40.10:FF:001831">
    <property type="entry name" value="Uncharacterized protein, isoform B"/>
    <property type="match status" value="1"/>
</dbReference>
<dbReference type="SMART" id="SM00409">
    <property type="entry name" value="IG"/>
    <property type="match status" value="3"/>
</dbReference>
<proteinExistence type="predicted"/>
<dbReference type="PROSITE" id="PS50835">
    <property type="entry name" value="IG_LIKE"/>
    <property type="match status" value="3"/>
</dbReference>
<keyword evidence="3" id="KW-0472">Membrane</keyword>
<dbReference type="EMBL" id="UFQT01000020">
    <property type="protein sequence ID" value="SSX17873.1"/>
    <property type="molecule type" value="Genomic_DNA"/>
</dbReference>
<dbReference type="GO" id="GO:0007156">
    <property type="term" value="P:homophilic cell adhesion via plasma membrane adhesion molecules"/>
    <property type="evidence" value="ECO:0007669"/>
    <property type="project" value="TreeGrafter"/>
</dbReference>
<dbReference type="PANTHER" id="PTHR45080">
    <property type="entry name" value="CONTACTIN 5"/>
    <property type="match status" value="1"/>
</dbReference>
<dbReference type="Gene3D" id="2.60.40.10">
    <property type="entry name" value="Immunoglobulins"/>
    <property type="match status" value="3"/>
</dbReference>
<dbReference type="FunFam" id="2.60.40.10:FF:000877">
    <property type="entry name" value="CLUMA_CG002357, isoform A"/>
    <property type="match status" value="1"/>
</dbReference>
<reference evidence="5" key="1">
    <citation type="submission" date="2018-07" db="EMBL/GenBank/DDBJ databases">
        <authorList>
            <person name="Quirk P.G."/>
            <person name="Krulwich T.A."/>
        </authorList>
    </citation>
    <scope>NUCLEOTIDE SEQUENCE</scope>
</reference>
<name>A0A336LMJ5_CULSO</name>
<dbReference type="InterPro" id="IPR050958">
    <property type="entry name" value="Cell_Adh-Cytoskel_Orgn"/>
</dbReference>
<dbReference type="GO" id="GO:0043025">
    <property type="term" value="C:neuronal cell body"/>
    <property type="evidence" value="ECO:0007669"/>
    <property type="project" value="TreeGrafter"/>
</dbReference>
<evidence type="ECO:0000256" key="3">
    <source>
        <dbReference type="SAM" id="Phobius"/>
    </source>
</evidence>
<dbReference type="GO" id="GO:0008046">
    <property type="term" value="F:axon guidance receptor activity"/>
    <property type="evidence" value="ECO:0007669"/>
    <property type="project" value="TreeGrafter"/>
</dbReference>